<sequence length="128" mass="15071">MARWQRQAAGKDAFQVFAGKVRDHKDLECRWAVLQETRVEYFRGEHFASFLRNHPELMEVLESDRNLEVEDIANVLLMKNLLVRCVHVVKIVQPGKRKLSSWPAHLEIFPDQVFSDNDAFFAWTFVKQ</sequence>
<dbReference type="GO" id="GO:0005789">
    <property type="term" value="C:endoplasmic reticulum membrane"/>
    <property type="evidence" value="ECO:0007669"/>
    <property type="project" value="UniProtKB-SubCell"/>
</dbReference>
<keyword evidence="10" id="KW-0472">Membrane</keyword>
<dbReference type="AlphaFoldDB" id="A0A9Q0KY54"/>
<evidence type="ECO:0000313" key="12">
    <source>
        <dbReference type="Proteomes" id="UP001141806"/>
    </source>
</evidence>
<evidence type="ECO:0000256" key="8">
    <source>
        <dbReference type="ARBA" id="ARBA00022989"/>
    </source>
</evidence>
<dbReference type="PANTHER" id="PTHR12443:SF9">
    <property type="entry name" value="TRANSLOCATION PROTEIN SEC62"/>
    <property type="match status" value="1"/>
</dbReference>
<keyword evidence="5" id="KW-0812">Transmembrane</keyword>
<accession>A0A9Q0KY54</accession>
<evidence type="ECO:0000256" key="1">
    <source>
        <dbReference type="ARBA" id="ARBA00004477"/>
    </source>
</evidence>
<keyword evidence="9" id="KW-0811">Translocation</keyword>
<evidence type="ECO:0000256" key="7">
    <source>
        <dbReference type="ARBA" id="ARBA00022927"/>
    </source>
</evidence>
<keyword evidence="6" id="KW-0256">Endoplasmic reticulum</keyword>
<keyword evidence="7" id="KW-0653">Protein transport</keyword>
<dbReference type="InterPro" id="IPR004728">
    <property type="entry name" value="Sec62"/>
</dbReference>
<name>A0A9Q0KY54_9MAGN</name>
<gene>
    <name evidence="11" type="ORF">NE237_009580</name>
</gene>
<comment type="similarity">
    <text evidence="2">Belongs to the SEC62 family.</text>
</comment>
<evidence type="ECO:0000256" key="10">
    <source>
        <dbReference type="ARBA" id="ARBA00023136"/>
    </source>
</evidence>
<reference evidence="11" key="1">
    <citation type="journal article" date="2023" name="Plant J.">
        <title>The genome of the king protea, Protea cynaroides.</title>
        <authorList>
            <person name="Chang J."/>
            <person name="Duong T.A."/>
            <person name="Schoeman C."/>
            <person name="Ma X."/>
            <person name="Roodt D."/>
            <person name="Barker N."/>
            <person name="Li Z."/>
            <person name="Van de Peer Y."/>
            <person name="Mizrachi E."/>
        </authorList>
    </citation>
    <scope>NUCLEOTIDE SEQUENCE</scope>
    <source>
        <tissue evidence="11">Young leaves</tissue>
    </source>
</reference>
<comment type="caution">
    <text evidence="11">The sequence shown here is derived from an EMBL/GenBank/DDBJ whole genome shotgun (WGS) entry which is preliminary data.</text>
</comment>
<keyword evidence="12" id="KW-1185">Reference proteome</keyword>
<dbReference type="Proteomes" id="UP001141806">
    <property type="component" value="Unassembled WGS sequence"/>
</dbReference>
<organism evidence="11 12">
    <name type="scientific">Protea cynaroides</name>
    <dbReference type="NCBI Taxonomy" id="273540"/>
    <lineage>
        <taxon>Eukaryota</taxon>
        <taxon>Viridiplantae</taxon>
        <taxon>Streptophyta</taxon>
        <taxon>Embryophyta</taxon>
        <taxon>Tracheophyta</taxon>
        <taxon>Spermatophyta</taxon>
        <taxon>Magnoliopsida</taxon>
        <taxon>Proteales</taxon>
        <taxon>Proteaceae</taxon>
        <taxon>Protea</taxon>
    </lineage>
</organism>
<dbReference type="PANTHER" id="PTHR12443">
    <property type="entry name" value="TRANSLOCATION PROTEIN SEC62"/>
    <property type="match status" value="1"/>
</dbReference>
<evidence type="ECO:0000256" key="3">
    <source>
        <dbReference type="ARBA" id="ARBA00021257"/>
    </source>
</evidence>
<comment type="subcellular location">
    <subcellularLocation>
        <location evidence="1">Endoplasmic reticulum membrane</location>
        <topology evidence="1">Multi-pass membrane protein</topology>
    </subcellularLocation>
</comment>
<proteinExistence type="inferred from homology"/>
<dbReference type="OrthoDB" id="200187at2759"/>
<keyword evidence="4" id="KW-0813">Transport</keyword>
<evidence type="ECO:0000256" key="9">
    <source>
        <dbReference type="ARBA" id="ARBA00023010"/>
    </source>
</evidence>
<evidence type="ECO:0000256" key="2">
    <source>
        <dbReference type="ARBA" id="ARBA00010604"/>
    </source>
</evidence>
<dbReference type="EMBL" id="JAMYWD010000002">
    <property type="protein sequence ID" value="KAJ4978800.1"/>
    <property type="molecule type" value="Genomic_DNA"/>
</dbReference>
<keyword evidence="8" id="KW-1133">Transmembrane helix</keyword>
<dbReference type="GO" id="GO:0031204">
    <property type="term" value="P:post-translational protein targeting to membrane, translocation"/>
    <property type="evidence" value="ECO:0007669"/>
    <property type="project" value="TreeGrafter"/>
</dbReference>
<evidence type="ECO:0000256" key="5">
    <source>
        <dbReference type="ARBA" id="ARBA00022692"/>
    </source>
</evidence>
<evidence type="ECO:0000256" key="4">
    <source>
        <dbReference type="ARBA" id="ARBA00022448"/>
    </source>
</evidence>
<evidence type="ECO:0000313" key="11">
    <source>
        <dbReference type="EMBL" id="KAJ4978800.1"/>
    </source>
</evidence>
<protein>
    <recommendedName>
        <fullName evidence="3">Translocation protein SEC62</fullName>
    </recommendedName>
</protein>
<evidence type="ECO:0000256" key="6">
    <source>
        <dbReference type="ARBA" id="ARBA00022824"/>
    </source>
</evidence>